<name>A0A2S9GWK6_9BURK</name>
<dbReference type="GO" id="GO:0031956">
    <property type="term" value="F:medium-chain fatty acid-CoA ligase activity"/>
    <property type="evidence" value="ECO:0007669"/>
    <property type="project" value="TreeGrafter"/>
</dbReference>
<comment type="caution">
    <text evidence="5">The sequence shown here is derived from an EMBL/GenBank/DDBJ whole genome shotgun (WGS) entry which is preliminary data.</text>
</comment>
<dbReference type="InterPro" id="IPR000873">
    <property type="entry name" value="AMP-dep_synth/lig_dom"/>
</dbReference>
<proteinExistence type="inferred from homology"/>
<evidence type="ECO:0000256" key="2">
    <source>
        <dbReference type="ARBA" id="ARBA00022598"/>
    </source>
</evidence>
<dbReference type="PROSITE" id="PS00455">
    <property type="entry name" value="AMP_BINDING"/>
    <property type="match status" value="1"/>
</dbReference>
<evidence type="ECO:0000259" key="3">
    <source>
        <dbReference type="Pfam" id="PF00501"/>
    </source>
</evidence>
<feature type="domain" description="AMP-binding enzyme C-terminal" evidence="4">
    <location>
        <begin position="422"/>
        <end position="495"/>
    </location>
</feature>
<dbReference type="PANTHER" id="PTHR43201:SF8">
    <property type="entry name" value="ACYL-COA SYNTHETASE FAMILY MEMBER 3"/>
    <property type="match status" value="1"/>
</dbReference>
<dbReference type="Proteomes" id="UP000237839">
    <property type="component" value="Unassembled WGS sequence"/>
</dbReference>
<dbReference type="OrthoDB" id="9766486at2"/>
<sequence length="514" mass="56600">MSKNANLFSLIEANFPTDLSAPCLKMPQGTGFINEYSWDDLQKASAKIANLLTSLELPKGSRIAVQVEKSPEALILYLATLRAGFIFIPLNTAYQTAEMRYFIQDAQPAVVVCSPKNFGWLAQLAFQLGCSHVFTLDDKLPNQGSLLQRAAPLSSQFQTVQCEPDQIASIIYTSGTTGLSKGAMLSHQNLSANALTLQKTWHWQASDVLLHSLPLFHVHGLFISSNVALISGSTMIFLPKFDAAQVLKFLPESTVFMGVPTYYVRLLEQAGLTEQLCSTVRVFISGSAPLLAETFNAFQQRTAKTILERYGMSETNIISSNPYDGERLSNTVGQALPDVRIRIVNNEGQTCAEDEVGDIQVKGPNVFKGYWNRPEKTTQEFTKDGFFKTGDLGKLDKNAYLSIIGRSKDLIISGGYNIYPKEIELVLDALPGVVESAVIGLPHADFGEAVCAVLVCNMTLDSAQIIATLKNQIANFKVPKKIFMVKELPRNNMGKVQKNVLRDQYKESFSLLTS</sequence>
<evidence type="ECO:0000313" key="6">
    <source>
        <dbReference type="Proteomes" id="UP000237839"/>
    </source>
</evidence>
<dbReference type="Pfam" id="PF00501">
    <property type="entry name" value="AMP-binding"/>
    <property type="match status" value="1"/>
</dbReference>
<dbReference type="FunFam" id="3.30.300.30:FF:000008">
    <property type="entry name" value="2,3-dihydroxybenzoate-AMP ligase"/>
    <property type="match status" value="1"/>
</dbReference>
<dbReference type="Pfam" id="PF13193">
    <property type="entry name" value="AMP-binding_C"/>
    <property type="match status" value="1"/>
</dbReference>
<keyword evidence="2 5" id="KW-0436">Ligase</keyword>
<comment type="similarity">
    <text evidence="1">Belongs to the ATP-dependent AMP-binding enzyme family.</text>
</comment>
<keyword evidence="6" id="KW-1185">Reference proteome</keyword>
<evidence type="ECO:0000313" key="5">
    <source>
        <dbReference type="EMBL" id="PRC92105.1"/>
    </source>
</evidence>
<accession>A0A2S9GWK6</accession>
<dbReference type="PANTHER" id="PTHR43201">
    <property type="entry name" value="ACYL-COA SYNTHETASE"/>
    <property type="match status" value="1"/>
</dbReference>
<dbReference type="InterPro" id="IPR025110">
    <property type="entry name" value="AMP-bd_C"/>
</dbReference>
<dbReference type="Gene3D" id="3.30.300.30">
    <property type="match status" value="1"/>
</dbReference>
<dbReference type="RefSeq" id="WP_105532983.1">
    <property type="nucleotide sequence ID" value="NZ_PUGF01000016.1"/>
</dbReference>
<dbReference type="Gene3D" id="3.40.50.12780">
    <property type="entry name" value="N-terminal domain of ligase-like"/>
    <property type="match status" value="1"/>
</dbReference>
<dbReference type="GO" id="GO:0006631">
    <property type="term" value="P:fatty acid metabolic process"/>
    <property type="evidence" value="ECO:0007669"/>
    <property type="project" value="TreeGrafter"/>
</dbReference>
<dbReference type="InterPro" id="IPR020845">
    <property type="entry name" value="AMP-binding_CS"/>
</dbReference>
<evidence type="ECO:0000256" key="1">
    <source>
        <dbReference type="ARBA" id="ARBA00006432"/>
    </source>
</evidence>
<protein>
    <submittedName>
        <fullName evidence="5">Acyl-CoA synthetases (AMP-forming)/AMP-acid ligases II</fullName>
    </submittedName>
</protein>
<dbReference type="AlphaFoldDB" id="A0A2S9GWK6"/>
<evidence type="ECO:0000259" key="4">
    <source>
        <dbReference type="Pfam" id="PF13193"/>
    </source>
</evidence>
<dbReference type="CDD" id="cd05941">
    <property type="entry name" value="MCS"/>
    <property type="match status" value="1"/>
</dbReference>
<reference evidence="5 6" key="1">
    <citation type="submission" date="2018-02" db="EMBL/GenBank/DDBJ databases">
        <title>Solimicrobium silvestre gen. nov., sp. nov., isolated from alpine forest soil.</title>
        <authorList>
            <person name="Margesin R."/>
            <person name="Albuquerque L."/>
            <person name="Zhang D.-C."/>
            <person name="Froufe H.J.C."/>
            <person name="Severino R."/>
            <person name="Roxo I."/>
            <person name="Egas C."/>
            <person name="Da Costa M.S."/>
        </authorList>
    </citation>
    <scope>NUCLEOTIDE SEQUENCE [LARGE SCALE GENOMIC DNA]</scope>
    <source>
        <strain evidence="5 6">S20-91</strain>
    </source>
</reference>
<gene>
    <name evidence="5" type="ORF">S2091_3240</name>
</gene>
<dbReference type="InterPro" id="IPR045851">
    <property type="entry name" value="AMP-bd_C_sf"/>
</dbReference>
<dbReference type="InterPro" id="IPR042099">
    <property type="entry name" value="ANL_N_sf"/>
</dbReference>
<dbReference type="EMBL" id="PUGF01000016">
    <property type="protein sequence ID" value="PRC92105.1"/>
    <property type="molecule type" value="Genomic_DNA"/>
</dbReference>
<organism evidence="5 6">
    <name type="scientific">Solimicrobium silvestre</name>
    <dbReference type="NCBI Taxonomy" id="2099400"/>
    <lineage>
        <taxon>Bacteria</taxon>
        <taxon>Pseudomonadati</taxon>
        <taxon>Pseudomonadota</taxon>
        <taxon>Betaproteobacteria</taxon>
        <taxon>Burkholderiales</taxon>
        <taxon>Oxalobacteraceae</taxon>
        <taxon>Solimicrobium</taxon>
    </lineage>
</organism>
<dbReference type="NCBIfam" id="NF005702">
    <property type="entry name" value="PRK07514.1"/>
    <property type="match status" value="1"/>
</dbReference>
<dbReference type="SUPFAM" id="SSF56801">
    <property type="entry name" value="Acetyl-CoA synthetase-like"/>
    <property type="match status" value="1"/>
</dbReference>
<feature type="domain" description="AMP-dependent synthetase/ligase" evidence="3">
    <location>
        <begin position="34"/>
        <end position="371"/>
    </location>
</feature>